<gene>
    <name evidence="1" type="ORF">AVEN_60295_1</name>
</gene>
<dbReference type="Gene3D" id="3.60.21.10">
    <property type="match status" value="1"/>
</dbReference>
<evidence type="ECO:0000313" key="1">
    <source>
        <dbReference type="EMBL" id="GBO05533.1"/>
    </source>
</evidence>
<dbReference type="InterPro" id="IPR029052">
    <property type="entry name" value="Metallo-depent_PP-like"/>
</dbReference>
<dbReference type="AlphaFoldDB" id="A0A4Y2TZB6"/>
<proteinExistence type="predicted"/>
<reference evidence="1 2" key="1">
    <citation type="journal article" date="2019" name="Sci. Rep.">
        <title>Orb-weaving spider Araneus ventricosus genome elucidates the spidroin gene catalogue.</title>
        <authorList>
            <person name="Kono N."/>
            <person name="Nakamura H."/>
            <person name="Ohtoshi R."/>
            <person name="Moran D.A.P."/>
            <person name="Shinohara A."/>
            <person name="Yoshida Y."/>
            <person name="Fujiwara M."/>
            <person name="Mori M."/>
            <person name="Tomita M."/>
            <person name="Arakawa K."/>
        </authorList>
    </citation>
    <scope>NUCLEOTIDE SEQUENCE [LARGE SCALE GENOMIC DNA]</scope>
</reference>
<evidence type="ECO:0008006" key="3">
    <source>
        <dbReference type="Google" id="ProtNLM"/>
    </source>
</evidence>
<dbReference type="SUPFAM" id="SSF56300">
    <property type="entry name" value="Metallo-dependent phosphatases"/>
    <property type="match status" value="1"/>
</dbReference>
<name>A0A4Y2TZB6_ARAVE</name>
<comment type="caution">
    <text evidence="1">The sequence shown here is derived from an EMBL/GenBank/DDBJ whole genome shotgun (WGS) entry which is preliminary data.</text>
</comment>
<dbReference type="Proteomes" id="UP000499080">
    <property type="component" value="Unassembled WGS sequence"/>
</dbReference>
<dbReference type="OrthoDB" id="45007at2759"/>
<protein>
    <recommendedName>
        <fullName evidence="3">Calcineurin-like phosphoesterase domain-containing protein</fullName>
    </recommendedName>
</protein>
<dbReference type="EMBL" id="BGPR01032139">
    <property type="protein sequence ID" value="GBO05533.1"/>
    <property type="molecule type" value="Genomic_DNA"/>
</dbReference>
<sequence length="134" mass="15227">MLEKQKLLTQNAVNLDSRNRPWSPKGRLRGLFWYPRLGWVPLLTYGTQPNRGYQNRYLSQWADSAVAHVRAVFCGHWHGNAGGFYKDLEVVVTSAIGGQLRGDRSGLRVVKVSDSAIRHNYYALEDVPKEISLD</sequence>
<accession>A0A4Y2TZB6</accession>
<keyword evidence="2" id="KW-1185">Reference proteome</keyword>
<organism evidence="1 2">
    <name type="scientific">Araneus ventricosus</name>
    <name type="common">Orbweaver spider</name>
    <name type="synonym">Epeira ventricosa</name>
    <dbReference type="NCBI Taxonomy" id="182803"/>
    <lineage>
        <taxon>Eukaryota</taxon>
        <taxon>Metazoa</taxon>
        <taxon>Ecdysozoa</taxon>
        <taxon>Arthropoda</taxon>
        <taxon>Chelicerata</taxon>
        <taxon>Arachnida</taxon>
        <taxon>Araneae</taxon>
        <taxon>Araneomorphae</taxon>
        <taxon>Entelegynae</taxon>
        <taxon>Araneoidea</taxon>
        <taxon>Araneidae</taxon>
        <taxon>Araneus</taxon>
    </lineage>
</organism>
<evidence type="ECO:0000313" key="2">
    <source>
        <dbReference type="Proteomes" id="UP000499080"/>
    </source>
</evidence>